<dbReference type="PANTHER" id="PTHR18849:SF0">
    <property type="entry name" value="CILIA- AND FLAGELLA-ASSOCIATED PROTEIN 410-RELATED"/>
    <property type="match status" value="1"/>
</dbReference>
<dbReference type="eggNOG" id="KOG2123">
    <property type="taxonomic scope" value="Eukaryota"/>
</dbReference>
<name>C1EH55_MICCC</name>
<dbReference type="SUPFAM" id="SSF52058">
    <property type="entry name" value="L domain-like"/>
    <property type="match status" value="1"/>
</dbReference>
<dbReference type="Proteomes" id="UP000002009">
    <property type="component" value="Chromosome 14"/>
</dbReference>
<sequence length="134" mass="15266">LTEKLVLEKTKCTSLYGVRNINLWGSSLDDVDVVQRMPNLESLSLSVNRLASLRVFARCPNLVDLHLRKNDIADLDEVRFLVGLDRLRTLWLCDNPCALEPNYRMRVIAMLPSLLVLDGDEVTLDERRAAETMP</sequence>
<feature type="non-terminal residue" evidence="5">
    <location>
        <position position="134"/>
    </location>
</feature>
<dbReference type="OrthoDB" id="1517790at2759"/>
<dbReference type="InParanoid" id="C1EH55"/>
<evidence type="ECO:0000256" key="2">
    <source>
        <dbReference type="ARBA" id="ARBA00022614"/>
    </source>
</evidence>
<dbReference type="RefSeq" id="XP_002505979.1">
    <property type="nucleotide sequence ID" value="XM_002505933.1"/>
</dbReference>
<gene>
    <name evidence="5" type="ORF">MICPUN_76603</name>
</gene>
<evidence type="ECO:0000259" key="4">
    <source>
        <dbReference type="SMART" id="SM00446"/>
    </source>
</evidence>
<evidence type="ECO:0000256" key="3">
    <source>
        <dbReference type="ARBA" id="ARBA00022737"/>
    </source>
</evidence>
<keyword evidence="2" id="KW-0433">Leucine-rich repeat</keyword>
<reference evidence="5 6" key="1">
    <citation type="journal article" date="2009" name="Science">
        <title>Green evolution and dynamic adaptations revealed by genomes of the marine picoeukaryotes Micromonas.</title>
        <authorList>
            <person name="Worden A.Z."/>
            <person name="Lee J.H."/>
            <person name="Mock T."/>
            <person name="Rouze P."/>
            <person name="Simmons M.P."/>
            <person name="Aerts A.L."/>
            <person name="Allen A.E."/>
            <person name="Cuvelier M.L."/>
            <person name="Derelle E."/>
            <person name="Everett M.V."/>
            <person name="Foulon E."/>
            <person name="Grimwood J."/>
            <person name="Gundlach H."/>
            <person name="Henrissat B."/>
            <person name="Napoli C."/>
            <person name="McDonald S.M."/>
            <person name="Parker M.S."/>
            <person name="Rombauts S."/>
            <person name="Salamov A."/>
            <person name="Von Dassow P."/>
            <person name="Badger J.H."/>
            <person name="Coutinho P.M."/>
            <person name="Demir E."/>
            <person name="Dubchak I."/>
            <person name="Gentemann C."/>
            <person name="Eikrem W."/>
            <person name="Gready J.E."/>
            <person name="John U."/>
            <person name="Lanier W."/>
            <person name="Lindquist E.A."/>
            <person name="Lucas S."/>
            <person name="Mayer K.F."/>
            <person name="Moreau H."/>
            <person name="Not F."/>
            <person name="Otillar R."/>
            <person name="Panaud O."/>
            <person name="Pangilinan J."/>
            <person name="Paulsen I."/>
            <person name="Piegu B."/>
            <person name="Poliakov A."/>
            <person name="Robbens S."/>
            <person name="Schmutz J."/>
            <person name="Toulza E."/>
            <person name="Wyss T."/>
            <person name="Zelensky A."/>
            <person name="Zhou K."/>
            <person name="Armbrust E.V."/>
            <person name="Bhattacharya D."/>
            <person name="Goodenough U.W."/>
            <person name="Van de Peer Y."/>
            <person name="Grigoriev I.V."/>
        </authorList>
    </citation>
    <scope>NUCLEOTIDE SEQUENCE [LARGE SCALE GENOMIC DNA]</scope>
    <source>
        <strain evidence="6">RCC299 / NOUM17</strain>
    </source>
</reference>
<dbReference type="EMBL" id="CP001332">
    <property type="protein sequence ID" value="ACO67237.1"/>
    <property type="molecule type" value="Genomic_DNA"/>
</dbReference>
<proteinExistence type="predicted"/>
<feature type="domain" description="U2A'/phosphoprotein 32 family A C-terminal" evidence="4">
    <location>
        <begin position="100"/>
        <end position="118"/>
    </location>
</feature>
<comment type="subcellular location">
    <subcellularLocation>
        <location evidence="1">Cytoplasm</location>
        <location evidence="1">Cytoskeleton</location>
        <location evidence="1">Cilium axoneme</location>
    </subcellularLocation>
</comment>
<evidence type="ECO:0000256" key="1">
    <source>
        <dbReference type="ARBA" id="ARBA00004430"/>
    </source>
</evidence>
<evidence type="ECO:0000313" key="6">
    <source>
        <dbReference type="Proteomes" id="UP000002009"/>
    </source>
</evidence>
<dbReference type="PROSITE" id="PS51450">
    <property type="entry name" value="LRR"/>
    <property type="match status" value="2"/>
</dbReference>
<dbReference type="GO" id="GO:0005930">
    <property type="term" value="C:axoneme"/>
    <property type="evidence" value="ECO:0007669"/>
    <property type="project" value="UniProtKB-SubCell"/>
</dbReference>
<keyword evidence="3" id="KW-0677">Repeat</keyword>
<feature type="non-terminal residue" evidence="5">
    <location>
        <position position="1"/>
    </location>
</feature>
<dbReference type="SMART" id="SM00446">
    <property type="entry name" value="LRRcap"/>
    <property type="match status" value="1"/>
</dbReference>
<dbReference type="InterPro" id="IPR032675">
    <property type="entry name" value="LRR_dom_sf"/>
</dbReference>
<keyword evidence="6" id="KW-1185">Reference proteome</keyword>
<evidence type="ECO:0000313" key="5">
    <source>
        <dbReference type="EMBL" id="ACO67237.1"/>
    </source>
</evidence>
<dbReference type="KEGG" id="mis:MICPUN_76603"/>
<dbReference type="InterPro" id="IPR003603">
    <property type="entry name" value="U2A'_phosphoprotein32A_C"/>
</dbReference>
<dbReference type="PANTHER" id="PTHR18849">
    <property type="entry name" value="LEUCINE RICH REPEAT PROTEIN"/>
    <property type="match status" value="1"/>
</dbReference>
<dbReference type="AlphaFoldDB" id="C1EH55"/>
<dbReference type="InterPro" id="IPR001611">
    <property type="entry name" value="Leu-rich_rpt"/>
</dbReference>
<dbReference type="GeneID" id="8249119"/>
<dbReference type="Gene3D" id="3.80.10.10">
    <property type="entry name" value="Ribonuclease Inhibitor"/>
    <property type="match status" value="1"/>
</dbReference>
<accession>C1EH55</accession>
<protein>
    <recommendedName>
        <fullName evidence="4">U2A'/phosphoprotein 32 family A C-terminal domain-containing protein</fullName>
    </recommendedName>
</protein>
<dbReference type="Pfam" id="PF14580">
    <property type="entry name" value="LRR_9"/>
    <property type="match status" value="1"/>
</dbReference>
<organism evidence="5 6">
    <name type="scientific">Micromonas commoda (strain RCC299 / NOUM17 / CCMP2709)</name>
    <name type="common">Picoplanktonic green alga</name>
    <dbReference type="NCBI Taxonomy" id="296587"/>
    <lineage>
        <taxon>Eukaryota</taxon>
        <taxon>Viridiplantae</taxon>
        <taxon>Chlorophyta</taxon>
        <taxon>Mamiellophyceae</taxon>
        <taxon>Mamiellales</taxon>
        <taxon>Mamiellaceae</taxon>
        <taxon>Micromonas</taxon>
    </lineage>
</organism>